<protein>
    <submittedName>
        <fullName evidence="2">Uncharacterized protein</fullName>
    </submittedName>
</protein>
<evidence type="ECO:0000313" key="3">
    <source>
        <dbReference type="Proteomes" id="UP000433483"/>
    </source>
</evidence>
<dbReference type="Proteomes" id="UP000433483">
    <property type="component" value="Unassembled WGS sequence"/>
</dbReference>
<gene>
    <name evidence="2" type="ORF">PF005_g33753</name>
</gene>
<proteinExistence type="predicted"/>
<feature type="non-terminal residue" evidence="2">
    <location>
        <position position="30"/>
    </location>
</feature>
<dbReference type="EMBL" id="QXGB01012273">
    <property type="protein sequence ID" value="KAE9142941.1"/>
    <property type="molecule type" value="Genomic_DNA"/>
</dbReference>
<accession>A0A6A3TUU3</accession>
<feature type="region of interest" description="Disordered" evidence="1">
    <location>
        <begin position="1"/>
        <end position="30"/>
    </location>
</feature>
<comment type="caution">
    <text evidence="2">The sequence shown here is derived from an EMBL/GenBank/DDBJ whole genome shotgun (WGS) entry which is preliminary data.</text>
</comment>
<keyword evidence="3" id="KW-1185">Reference proteome</keyword>
<evidence type="ECO:0000256" key="1">
    <source>
        <dbReference type="SAM" id="MobiDB-lite"/>
    </source>
</evidence>
<organism evidence="2 3">
    <name type="scientific">Phytophthora fragariae</name>
    <dbReference type="NCBI Taxonomy" id="53985"/>
    <lineage>
        <taxon>Eukaryota</taxon>
        <taxon>Sar</taxon>
        <taxon>Stramenopiles</taxon>
        <taxon>Oomycota</taxon>
        <taxon>Peronosporomycetes</taxon>
        <taxon>Peronosporales</taxon>
        <taxon>Peronosporaceae</taxon>
        <taxon>Phytophthora</taxon>
    </lineage>
</organism>
<dbReference type="AlphaFoldDB" id="A0A6A3TUU3"/>
<sequence>MGEDEAKEADDDPAIGPGPKLMSGSSTSDA</sequence>
<reference evidence="2 3" key="1">
    <citation type="submission" date="2018-08" db="EMBL/GenBank/DDBJ databases">
        <title>Genomic investigation of the strawberry pathogen Phytophthora fragariae indicates pathogenicity is determined by transcriptional variation in three key races.</title>
        <authorList>
            <person name="Adams T.M."/>
            <person name="Armitage A.D."/>
            <person name="Sobczyk M.K."/>
            <person name="Bates H.J."/>
            <person name="Dunwell J.M."/>
            <person name="Nellist C.F."/>
            <person name="Harrison R.J."/>
        </authorList>
    </citation>
    <scope>NUCLEOTIDE SEQUENCE [LARGE SCALE GENOMIC DNA]</scope>
    <source>
        <strain evidence="2 3">NOV-27</strain>
    </source>
</reference>
<evidence type="ECO:0000313" key="2">
    <source>
        <dbReference type="EMBL" id="KAE9142941.1"/>
    </source>
</evidence>
<name>A0A6A3TUU3_9STRA</name>
<feature type="compositionally biased region" description="Acidic residues" evidence="1">
    <location>
        <begin position="1"/>
        <end position="13"/>
    </location>
</feature>